<keyword evidence="1" id="KW-1133">Transmembrane helix</keyword>
<organism evidence="2">
    <name type="scientific">uncultured Caudovirales phage</name>
    <dbReference type="NCBI Taxonomy" id="2100421"/>
    <lineage>
        <taxon>Viruses</taxon>
        <taxon>Duplodnaviria</taxon>
        <taxon>Heunggongvirae</taxon>
        <taxon>Uroviricota</taxon>
        <taxon>Caudoviricetes</taxon>
        <taxon>Peduoviridae</taxon>
        <taxon>Maltschvirus</taxon>
        <taxon>Maltschvirus maltsch</taxon>
    </lineage>
</organism>
<gene>
    <name evidence="2" type="ORF">10S14_25</name>
</gene>
<protein>
    <submittedName>
        <fullName evidence="2">Uncharacterized protein</fullName>
    </submittedName>
</protein>
<accession>A0A2H4J7N4</accession>
<evidence type="ECO:0000313" key="2">
    <source>
        <dbReference type="EMBL" id="ASN69347.1"/>
    </source>
</evidence>
<keyword evidence="1" id="KW-0472">Membrane</keyword>
<evidence type="ECO:0000256" key="1">
    <source>
        <dbReference type="SAM" id="Phobius"/>
    </source>
</evidence>
<keyword evidence="1" id="KW-0812">Transmembrane</keyword>
<feature type="transmembrane region" description="Helical" evidence="1">
    <location>
        <begin position="38"/>
        <end position="57"/>
    </location>
</feature>
<proteinExistence type="predicted"/>
<feature type="transmembrane region" description="Helical" evidence="1">
    <location>
        <begin position="6"/>
        <end position="26"/>
    </location>
</feature>
<name>A0A2H4J7N4_9CAUD</name>
<reference evidence="2" key="1">
    <citation type="submission" date="2017-06" db="EMBL/GenBank/DDBJ databases">
        <title>Novel phages from South African skin metaviromes.</title>
        <authorList>
            <person name="van Zyl L.J."/>
            <person name="Abrahams Y."/>
            <person name="Stander E.A."/>
            <person name="Kirby B.M."/>
            <person name="Clavaud C."/>
            <person name="Farcet C."/>
            <person name="Breton L."/>
            <person name="Trindade M.I."/>
        </authorList>
    </citation>
    <scope>NUCLEOTIDE SEQUENCE</scope>
</reference>
<sequence length="61" mass="7300">MTLVINWLFILCGICILLFVYNAYMFIKIKMGILKRTYATWTILYALCVFIIAIMLYDFLY</sequence>
<dbReference type="EMBL" id="MF417889">
    <property type="protein sequence ID" value="ASN69347.1"/>
    <property type="molecule type" value="Genomic_DNA"/>
</dbReference>